<dbReference type="InterPro" id="IPR012337">
    <property type="entry name" value="RNaseH-like_sf"/>
</dbReference>
<feature type="region of interest" description="Disordered" evidence="3">
    <location>
        <begin position="388"/>
        <end position="423"/>
    </location>
</feature>
<dbReference type="PROSITE" id="PS50994">
    <property type="entry name" value="INTEGRASE"/>
    <property type="match status" value="1"/>
</dbReference>
<dbReference type="InterPro" id="IPR013103">
    <property type="entry name" value="RVT_2"/>
</dbReference>
<name>A0A9R1UXU0_LACSA</name>
<evidence type="ECO:0000256" key="1">
    <source>
        <dbReference type="ARBA" id="ARBA00022723"/>
    </source>
</evidence>
<dbReference type="GO" id="GO:0015074">
    <property type="term" value="P:DNA integration"/>
    <property type="evidence" value="ECO:0007669"/>
    <property type="project" value="InterPro"/>
</dbReference>
<reference evidence="6 7" key="1">
    <citation type="journal article" date="2017" name="Nat. Commun.">
        <title>Genome assembly with in vitro proximity ligation data and whole-genome triplication in lettuce.</title>
        <authorList>
            <person name="Reyes-Chin-Wo S."/>
            <person name="Wang Z."/>
            <person name="Yang X."/>
            <person name="Kozik A."/>
            <person name="Arikit S."/>
            <person name="Song C."/>
            <person name="Xia L."/>
            <person name="Froenicke L."/>
            <person name="Lavelle D.O."/>
            <person name="Truco M.J."/>
            <person name="Xia R."/>
            <person name="Zhu S."/>
            <person name="Xu C."/>
            <person name="Xu H."/>
            <person name="Xu X."/>
            <person name="Cox K."/>
            <person name="Korf I."/>
            <person name="Meyers B.C."/>
            <person name="Michelmore R.W."/>
        </authorList>
    </citation>
    <scope>NUCLEOTIDE SEQUENCE [LARGE SCALE GENOMIC DNA]</scope>
    <source>
        <strain evidence="7">cv. Salinas</strain>
        <tissue evidence="6">Seedlings</tissue>
    </source>
</reference>
<dbReference type="InterPro" id="IPR039537">
    <property type="entry name" value="Retrotran_Ty1/copia-like"/>
</dbReference>
<evidence type="ECO:0000256" key="3">
    <source>
        <dbReference type="SAM" id="MobiDB-lite"/>
    </source>
</evidence>
<evidence type="ECO:0000313" key="7">
    <source>
        <dbReference type="Proteomes" id="UP000235145"/>
    </source>
</evidence>
<gene>
    <name evidence="6" type="ORF">LSAT_V11C700374010</name>
</gene>
<keyword evidence="4" id="KW-0472">Membrane</keyword>
<proteinExistence type="predicted"/>
<comment type="caution">
    <text evidence="6">The sequence shown here is derived from an EMBL/GenBank/DDBJ whole genome shotgun (WGS) entry which is preliminary data.</text>
</comment>
<dbReference type="GO" id="GO:0016787">
    <property type="term" value="F:hydrolase activity"/>
    <property type="evidence" value="ECO:0007669"/>
    <property type="project" value="UniProtKB-KW"/>
</dbReference>
<evidence type="ECO:0000256" key="4">
    <source>
        <dbReference type="SAM" id="Phobius"/>
    </source>
</evidence>
<dbReference type="InterPro" id="IPR036397">
    <property type="entry name" value="RNaseH_sf"/>
</dbReference>
<keyword evidence="7" id="KW-1185">Reference proteome</keyword>
<dbReference type="GO" id="GO:0046872">
    <property type="term" value="F:metal ion binding"/>
    <property type="evidence" value="ECO:0007669"/>
    <property type="project" value="UniProtKB-KW"/>
</dbReference>
<feature type="transmembrane region" description="Helical" evidence="4">
    <location>
        <begin position="98"/>
        <end position="116"/>
    </location>
</feature>
<dbReference type="EMBL" id="NBSK02000007">
    <property type="protein sequence ID" value="KAJ0195965.1"/>
    <property type="molecule type" value="Genomic_DNA"/>
</dbReference>
<keyword evidence="4" id="KW-0812">Transmembrane</keyword>
<sequence length="648" mass="74512">MRFRRCKLHYSAFCYKENKECADMLGIFYLFGSCCYSPIVGSAAAKWKSYFYGLIQTTLYADFFYYYFIRSMICQECSDYFPKIPHGLDPVSSMFKKLFVFVVICFSLFDAMQHVAAEGTTLVKQAEDATNNIGNDVLCMDSSNSMDKASLWHCRLGHVNKKRIAQLQKDGVLESFELREDDTCESCLLGKMTKLPFTGTCERGEGLLDLIHTDVCGPFRSTRKDGNRFYVTFNDGYSRYGYIYLIKHKSVTFEKFKEFKTEVENQLVRKIKMLRFDRGGEYLSLEFHDYLKECGIVSQLTPPRTPQLNGVAERHNRTLLDMVHSMMSHASLPISFWGYALETAAHILNRVPTKKVAKTPHEMWTGKAPLLAHIKVWGCERGFPRARTHKPRRQIDLEEIQESSDEGTSTAGTQPEEVTPVELIDKSLPLRRSERVRVQPQFYGFHITTEGDTYISDSTLINLYEPNSYKEAMACPESAKWKEVMDSEIQSMYDNHVWNLVDNVPGRKTVGCKWIFKKKTDVDRNVHTYKARLVAKGFTQTPRVDYDETFSPVAKIKSIRVMLAIVAFHDYEIWKMDVKTALGMFTWLSQRVMSMPSIPIECASLKSPFMDLSKHLADGIFALMRKSNSLDLYEVKMNCVYMSKPVGV</sequence>
<dbReference type="PANTHER" id="PTHR42648">
    <property type="entry name" value="TRANSPOSASE, PUTATIVE-RELATED"/>
    <property type="match status" value="1"/>
</dbReference>
<dbReference type="Proteomes" id="UP000235145">
    <property type="component" value="Unassembled WGS sequence"/>
</dbReference>
<dbReference type="Pfam" id="PF07727">
    <property type="entry name" value="RVT_2"/>
    <property type="match status" value="1"/>
</dbReference>
<feature type="transmembrane region" description="Helical" evidence="4">
    <location>
        <begin position="50"/>
        <end position="68"/>
    </location>
</feature>
<dbReference type="SUPFAM" id="SSF53098">
    <property type="entry name" value="Ribonuclease H-like"/>
    <property type="match status" value="1"/>
</dbReference>
<feature type="transmembrane region" description="Helical" evidence="4">
    <location>
        <begin position="21"/>
        <end position="44"/>
    </location>
</feature>
<evidence type="ECO:0000256" key="2">
    <source>
        <dbReference type="ARBA" id="ARBA00022801"/>
    </source>
</evidence>
<dbReference type="PROSITE" id="PS51257">
    <property type="entry name" value="PROKAR_LIPOPROTEIN"/>
    <property type="match status" value="1"/>
</dbReference>
<dbReference type="InterPro" id="IPR001584">
    <property type="entry name" value="Integrase_cat-core"/>
</dbReference>
<keyword evidence="4" id="KW-1133">Transmembrane helix</keyword>
<keyword evidence="2" id="KW-0378">Hydrolase</keyword>
<accession>A0A9R1UXU0</accession>
<dbReference type="AlphaFoldDB" id="A0A9R1UXU0"/>
<dbReference type="Pfam" id="PF13976">
    <property type="entry name" value="gag_pre-integrs"/>
    <property type="match status" value="1"/>
</dbReference>
<dbReference type="Gene3D" id="3.30.420.10">
    <property type="entry name" value="Ribonuclease H-like superfamily/Ribonuclease H"/>
    <property type="match status" value="1"/>
</dbReference>
<protein>
    <recommendedName>
        <fullName evidence="5">Integrase catalytic domain-containing protein</fullName>
    </recommendedName>
</protein>
<feature type="domain" description="Integrase catalytic" evidence="5">
    <location>
        <begin position="192"/>
        <end position="368"/>
    </location>
</feature>
<evidence type="ECO:0000259" key="5">
    <source>
        <dbReference type="PROSITE" id="PS50994"/>
    </source>
</evidence>
<evidence type="ECO:0000313" key="6">
    <source>
        <dbReference type="EMBL" id="KAJ0195965.1"/>
    </source>
</evidence>
<dbReference type="PANTHER" id="PTHR42648:SF27">
    <property type="entry name" value="RNA-DIRECTED DNA POLYMERASE"/>
    <property type="match status" value="1"/>
</dbReference>
<dbReference type="InterPro" id="IPR025724">
    <property type="entry name" value="GAG-pre-integrase_dom"/>
</dbReference>
<dbReference type="GO" id="GO:0003676">
    <property type="term" value="F:nucleic acid binding"/>
    <property type="evidence" value="ECO:0007669"/>
    <property type="project" value="InterPro"/>
</dbReference>
<organism evidence="6 7">
    <name type="scientific">Lactuca sativa</name>
    <name type="common">Garden lettuce</name>
    <dbReference type="NCBI Taxonomy" id="4236"/>
    <lineage>
        <taxon>Eukaryota</taxon>
        <taxon>Viridiplantae</taxon>
        <taxon>Streptophyta</taxon>
        <taxon>Embryophyta</taxon>
        <taxon>Tracheophyta</taxon>
        <taxon>Spermatophyta</taxon>
        <taxon>Magnoliopsida</taxon>
        <taxon>eudicotyledons</taxon>
        <taxon>Gunneridae</taxon>
        <taxon>Pentapetalae</taxon>
        <taxon>asterids</taxon>
        <taxon>campanulids</taxon>
        <taxon>Asterales</taxon>
        <taxon>Asteraceae</taxon>
        <taxon>Cichorioideae</taxon>
        <taxon>Cichorieae</taxon>
        <taxon>Lactucinae</taxon>
        <taxon>Lactuca</taxon>
    </lineage>
</organism>
<keyword evidence="1" id="KW-0479">Metal-binding</keyword>